<name>A0A4Q7NE21_9BURK</name>
<protein>
    <submittedName>
        <fullName evidence="1">5-methylcytosine-specific restriction enzyme subunit McrC</fullName>
    </submittedName>
</protein>
<sequence length="424" mass="47378">MQVLRTVTAVEYALIPVMEDAASAAANDRSASVAAYLTSHEAEALLKINDRHPGFCQRAVGGVKLAQHCGIVRVASCVLEILPKVGISTHGDDASRGRAALLSMLHHAGKLKVSAMGSAQQGAVRAPLLEIFIQEFLLCVLAVAQSGLVSRYVPESGDLTVVRGRFHAEGQLRHNLARPHLLHCEYDEFTVDNQYNRIIRAALDACRHWAKLASTQRLWFELHSRLTGVAQIRLTSTDVRRLRYDRQTLRYRAVMQWCEWLLELASPDLRAGSAAAPALLFDMNKLFEDYVCHREELKEAETAGIVIRQGPQLALIKQDRQSLFTLKPDVTVWKKISADAPFSLDRIVDAKWKSLNPSFDDWGVDEADVYQLLAYSKRYRCTRLELVYPRPVDLHEGCAPPVFRIDDGETGRVTTITISMAPLI</sequence>
<dbReference type="PANTHER" id="PTHR38733">
    <property type="entry name" value="PROTEIN MCRC"/>
    <property type="match status" value="1"/>
</dbReference>
<dbReference type="AlphaFoldDB" id="A0A4Q7NE21"/>
<organism evidence="1 2">
    <name type="scientific">Pigmentiphaga kullae</name>
    <dbReference type="NCBI Taxonomy" id="151784"/>
    <lineage>
        <taxon>Bacteria</taxon>
        <taxon>Pseudomonadati</taxon>
        <taxon>Pseudomonadota</taxon>
        <taxon>Betaproteobacteria</taxon>
        <taxon>Burkholderiales</taxon>
        <taxon>Alcaligenaceae</taxon>
        <taxon>Pigmentiphaga</taxon>
    </lineage>
</organism>
<gene>
    <name evidence="1" type="ORF">EV675_3831</name>
</gene>
<dbReference type="EMBL" id="SGXC01000002">
    <property type="protein sequence ID" value="RZS81210.1"/>
    <property type="molecule type" value="Genomic_DNA"/>
</dbReference>
<evidence type="ECO:0000313" key="1">
    <source>
        <dbReference type="EMBL" id="RZS81210.1"/>
    </source>
</evidence>
<dbReference type="OrthoDB" id="307209at2"/>
<reference evidence="1 2" key="1">
    <citation type="submission" date="2019-02" db="EMBL/GenBank/DDBJ databases">
        <title>Genomic Encyclopedia of Type Strains, Phase IV (KMG-IV): sequencing the most valuable type-strain genomes for metagenomic binning, comparative biology and taxonomic classification.</title>
        <authorList>
            <person name="Goeker M."/>
        </authorList>
    </citation>
    <scope>NUCLEOTIDE SEQUENCE [LARGE SCALE GENOMIC DNA]</scope>
    <source>
        <strain evidence="1 2">K24</strain>
    </source>
</reference>
<dbReference type="PANTHER" id="PTHR38733:SF1">
    <property type="entry name" value="TYPE IV METHYL-DIRECTED RESTRICTION ENZYME ECOKMCRBC"/>
    <property type="match status" value="1"/>
</dbReference>
<accession>A0A4Q7NE21</accession>
<dbReference type="Proteomes" id="UP000292445">
    <property type="component" value="Unassembled WGS sequence"/>
</dbReference>
<proteinExistence type="predicted"/>
<keyword evidence="2" id="KW-1185">Reference proteome</keyword>
<dbReference type="InterPro" id="IPR019292">
    <property type="entry name" value="McrC"/>
</dbReference>
<dbReference type="RefSeq" id="WP_130358806.1">
    <property type="nucleotide sequence ID" value="NZ_SGXC01000002.1"/>
</dbReference>
<dbReference type="Pfam" id="PF10117">
    <property type="entry name" value="McrBC"/>
    <property type="match status" value="1"/>
</dbReference>
<evidence type="ECO:0000313" key="2">
    <source>
        <dbReference type="Proteomes" id="UP000292445"/>
    </source>
</evidence>
<comment type="caution">
    <text evidence="1">The sequence shown here is derived from an EMBL/GenBank/DDBJ whole genome shotgun (WGS) entry which is preliminary data.</text>
</comment>